<keyword evidence="2" id="KW-1185">Reference proteome</keyword>
<protein>
    <submittedName>
        <fullName evidence="1">Uncharacterized protein</fullName>
    </submittedName>
</protein>
<dbReference type="EMBL" id="JAIVGD010000018">
    <property type="protein sequence ID" value="KAH0753751.1"/>
    <property type="molecule type" value="Genomic_DNA"/>
</dbReference>
<sequence>MEHVGPTAALPAKPKLAIDDLAGSFGLDINTVTVQAYLHYLLRDLYHSDSDSDLLYTDHDRVSGIINRPKLPSIVGGSNPFIHDMLLKQYNPVQSELRHRFCFKCVDGLDPDLVRYLGKRIDETMDFEESWFPDWSTGLIVPEEVKEIKENTRYLTEKQMWKIQRVEAMEAYRRRCRRETARFRRPKFGKDKLYYRT</sequence>
<reference evidence="1 2" key="1">
    <citation type="journal article" date="2021" name="bioRxiv">
        <title>Chromosome-scale and haplotype-resolved genome assembly of a tetraploid potato cultivar.</title>
        <authorList>
            <person name="Sun H."/>
            <person name="Jiao W.-B."/>
            <person name="Krause K."/>
            <person name="Campoy J.A."/>
            <person name="Goel M."/>
            <person name="Folz-Donahue K."/>
            <person name="Kukat C."/>
            <person name="Huettel B."/>
            <person name="Schneeberger K."/>
        </authorList>
    </citation>
    <scope>NUCLEOTIDE SEQUENCE [LARGE SCALE GENOMIC DNA]</scope>
    <source>
        <strain evidence="1">SolTubOtavaFocal</strain>
        <tissue evidence="1">Leaves</tissue>
    </source>
</reference>
<dbReference type="Proteomes" id="UP000826656">
    <property type="component" value="Unassembled WGS sequence"/>
</dbReference>
<proteinExistence type="predicted"/>
<organism evidence="1 2">
    <name type="scientific">Solanum tuberosum</name>
    <name type="common">Potato</name>
    <dbReference type="NCBI Taxonomy" id="4113"/>
    <lineage>
        <taxon>Eukaryota</taxon>
        <taxon>Viridiplantae</taxon>
        <taxon>Streptophyta</taxon>
        <taxon>Embryophyta</taxon>
        <taxon>Tracheophyta</taxon>
        <taxon>Spermatophyta</taxon>
        <taxon>Magnoliopsida</taxon>
        <taxon>eudicotyledons</taxon>
        <taxon>Gunneridae</taxon>
        <taxon>Pentapetalae</taxon>
        <taxon>asterids</taxon>
        <taxon>lamiids</taxon>
        <taxon>Solanales</taxon>
        <taxon>Solanaceae</taxon>
        <taxon>Solanoideae</taxon>
        <taxon>Solaneae</taxon>
        <taxon>Solanum</taxon>
    </lineage>
</organism>
<name>A0ABQ7UPI7_SOLTU</name>
<evidence type="ECO:0000313" key="2">
    <source>
        <dbReference type="Proteomes" id="UP000826656"/>
    </source>
</evidence>
<gene>
    <name evidence="1" type="ORF">KY290_024021</name>
</gene>
<comment type="caution">
    <text evidence="1">The sequence shown here is derived from an EMBL/GenBank/DDBJ whole genome shotgun (WGS) entry which is preliminary data.</text>
</comment>
<evidence type="ECO:0000313" key="1">
    <source>
        <dbReference type="EMBL" id="KAH0753751.1"/>
    </source>
</evidence>
<accession>A0ABQ7UPI7</accession>